<organism evidence="1 2">
    <name type="scientific">Tothia fuscella</name>
    <dbReference type="NCBI Taxonomy" id="1048955"/>
    <lineage>
        <taxon>Eukaryota</taxon>
        <taxon>Fungi</taxon>
        <taxon>Dikarya</taxon>
        <taxon>Ascomycota</taxon>
        <taxon>Pezizomycotina</taxon>
        <taxon>Dothideomycetes</taxon>
        <taxon>Pleosporomycetidae</taxon>
        <taxon>Venturiales</taxon>
        <taxon>Cylindrosympodiaceae</taxon>
        <taxon>Tothia</taxon>
    </lineage>
</organism>
<accession>A0A9P4NW35</accession>
<dbReference type="Proteomes" id="UP000800235">
    <property type="component" value="Unassembled WGS sequence"/>
</dbReference>
<evidence type="ECO:0000313" key="1">
    <source>
        <dbReference type="EMBL" id="KAF2432221.1"/>
    </source>
</evidence>
<comment type="caution">
    <text evidence="1">The sequence shown here is derived from an EMBL/GenBank/DDBJ whole genome shotgun (WGS) entry which is preliminary data.</text>
</comment>
<keyword evidence="2" id="KW-1185">Reference proteome</keyword>
<name>A0A9P4NW35_9PEZI</name>
<reference evidence="1" key="1">
    <citation type="journal article" date="2020" name="Stud. Mycol.">
        <title>101 Dothideomycetes genomes: a test case for predicting lifestyles and emergence of pathogens.</title>
        <authorList>
            <person name="Haridas S."/>
            <person name="Albert R."/>
            <person name="Binder M."/>
            <person name="Bloem J."/>
            <person name="Labutti K."/>
            <person name="Salamov A."/>
            <person name="Andreopoulos B."/>
            <person name="Baker S."/>
            <person name="Barry K."/>
            <person name="Bills G."/>
            <person name="Bluhm B."/>
            <person name="Cannon C."/>
            <person name="Castanera R."/>
            <person name="Culley D."/>
            <person name="Daum C."/>
            <person name="Ezra D."/>
            <person name="Gonzalez J."/>
            <person name="Henrissat B."/>
            <person name="Kuo A."/>
            <person name="Liang C."/>
            <person name="Lipzen A."/>
            <person name="Lutzoni F."/>
            <person name="Magnuson J."/>
            <person name="Mondo S."/>
            <person name="Nolan M."/>
            <person name="Ohm R."/>
            <person name="Pangilinan J."/>
            <person name="Park H.-J."/>
            <person name="Ramirez L."/>
            <person name="Alfaro M."/>
            <person name="Sun H."/>
            <person name="Tritt A."/>
            <person name="Yoshinaga Y."/>
            <person name="Zwiers L.-H."/>
            <person name="Turgeon B."/>
            <person name="Goodwin S."/>
            <person name="Spatafora J."/>
            <person name="Crous P."/>
            <person name="Grigoriev I."/>
        </authorList>
    </citation>
    <scope>NUCLEOTIDE SEQUENCE</scope>
    <source>
        <strain evidence="1">CBS 130266</strain>
    </source>
</reference>
<dbReference type="EMBL" id="MU007027">
    <property type="protein sequence ID" value="KAF2432221.1"/>
    <property type="molecule type" value="Genomic_DNA"/>
</dbReference>
<sequence length="185" mass="21634">MDWLTHLDILPEELHFIGTRFDRSPHDFDEIMLRCALNNAAGFWSKQTLQTEQLHTVRSWIVRSSKARKADYTGWEWLSALRDAMDKVWDPSYLDCLVNLDVNTSTSQDREWESDEVVMVNVRFFLDCCAWWKTGSDRKPLSEPRAFDDGLCRLLALRTEAEEEEETAGMIESLDVLRERPADFI</sequence>
<proteinExistence type="predicted"/>
<evidence type="ECO:0000313" key="2">
    <source>
        <dbReference type="Proteomes" id="UP000800235"/>
    </source>
</evidence>
<protein>
    <submittedName>
        <fullName evidence="1">Uncharacterized protein</fullName>
    </submittedName>
</protein>
<dbReference type="AlphaFoldDB" id="A0A9P4NW35"/>
<gene>
    <name evidence="1" type="ORF">EJ08DRAFT_659233</name>
</gene>